<accession>A0A392VI25</accession>
<reference evidence="1 2" key="1">
    <citation type="journal article" date="2018" name="Front. Plant Sci.">
        <title>Red Clover (Trifolium pratense) and Zigzag Clover (T. medium) - A Picture of Genomic Similarities and Differences.</title>
        <authorList>
            <person name="Dluhosova J."/>
            <person name="Istvanek J."/>
            <person name="Nedelnik J."/>
            <person name="Repkova J."/>
        </authorList>
    </citation>
    <scope>NUCLEOTIDE SEQUENCE [LARGE SCALE GENOMIC DNA]</scope>
    <source>
        <strain evidence="2">cv. 10/8</strain>
        <tissue evidence="1">Leaf</tissue>
    </source>
</reference>
<evidence type="ECO:0000313" key="2">
    <source>
        <dbReference type="Proteomes" id="UP000265520"/>
    </source>
</evidence>
<dbReference type="Proteomes" id="UP000265520">
    <property type="component" value="Unassembled WGS sequence"/>
</dbReference>
<feature type="non-terminal residue" evidence="1">
    <location>
        <position position="35"/>
    </location>
</feature>
<protein>
    <submittedName>
        <fullName evidence="1">Uncharacterized protein</fullName>
    </submittedName>
</protein>
<evidence type="ECO:0000313" key="1">
    <source>
        <dbReference type="EMBL" id="MCI86611.1"/>
    </source>
</evidence>
<keyword evidence="2" id="KW-1185">Reference proteome</keyword>
<comment type="caution">
    <text evidence="1">The sequence shown here is derived from an EMBL/GenBank/DDBJ whole genome shotgun (WGS) entry which is preliminary data.</text>
</comment>
<sequence length="35" mass="3967">MKVETDEEEEVVGELNTMSLKELITQRPDLSGSMK</sequence>
<name>A0A392VI25_9FABA</name>
<proteinExistence type="predicted"/>
<dbReference type="AlphaFoldDB" id="A0A392VI25"/>
<organism evidence="1 2">
    <name type="scientific">Trifolium medium</name>
    <dbReference type="NCBI Taxonomy" id="97028"/>
    <lineage>
        <taxon>Eukaryota</taxon>
        <taxon>Viridiplantae</taxon>
        <taxon>Streptophyta</taxon>
        <taxon>Embryophyta</taxon>
        <taxon>Tracheophyta</taxon>
        <taxon>Spermatophyta</taxon>
        <taxon>Magnoliopsida</taxon>
        <taxon>eudicotyledons</taxon>
        <taxon>Gunneridae</taxon>
        <taxon>Pentapetalae</taxon>
        <taxon>rosids</taxon>
        <taxon>fabids</taxon>
        <taxon>Fabales</taxon>
        <taxon>Fabaceae</taxon>
        <taxon>Papilionoideae</taxon>
        <taxon>50 kb inversion clade</taxon>
        <taxon>NPAAA clade</taxon>
        <taxon>Hologalegina</taxon>
        <taxon>IRL clade</taxon>
        <taxon>Trifolieae</taxon>
        <taxon>Trifolium</taxon>
    </lineage>
</organism>
<dbReference type="EMBL" id="LXQA011145549">
    <property type="protein sequence ID" value="MCI86611.1"/>
    <property type="molecule type" value="Genomic_DNA"/>
</dbReference>